<reference evidence="2" key="1">
    <citation type="journal article" date="2024" name="Gigascience">
        <title>Chromosome-level genome of the poultry shaft louse Menopon gallinae provides insight into the host-switching and adaptive evolution of parasitic lice.</title>
        <authorList>
            <person name="Xu Y."/>
            <person name="Ma L."/>
            <person name="Liu S."/>
            <person name="Liang Y."/>
            <person name="Liu Q."/>
            <person name="He Z."/>
            <person name="Tian L."/>
            <person name="Duan Y."/>
            <person name="Cai W."/>
            <person name="Li H."/>
            <person name="Song F."/>
        </authorList>
    </citation>
    <scope>NUCLEOTIDE SEQUENCE</scope>
    <source>
        <strain evidence="2">Cailab_2023a</strain>
    </source>
</reference>
<comment type="caution">
    <text evidence="2">The sequence shown here is derived from an EMBL/GenBank/DDBJ whole genome shotgun (WGS) entry which is preliminary data.</text>
</comment>
<name>A0AAW2IIV9_9NEOP</name>
<evidence type="ECO:0000313" key="2">
    <source>
        <dbReference type="EMBL" id="KAL0281673.1"/>
    </source>
</evidence>
<proteinExistence type="predicted"/>
<accession>A0AAW2IIV9</accession>
<feature type="signal peptide" evidence="1">
    <location>
        <begin position="1"/>
        <end position="18"/>
    </location>
</feature>
<sequence length="209" mass="23863">MLAIGLSVLLANFMMSDSFENHSFCPDYRPQRTLDVDQLMGIWYAIEIFEHDREGVPTTLRSCPTVHLGRESRSDLRLVWSESAFTFYYHIRLNDPASPGFWLSSGPYNGTTVEDDYSTRFSGTIQVMKAVGNHVVLTFCKSEHNSKVFSVLLSRERWLSKLEIRGVINMLQRRGLESKSIKHACSGVAGLFRNFFVHVVLASIFIYLL</sequence>
<evidence type="ECO:0000256" key="1">
    <source>
        <dbReference type="SAM" id="SignalP"/>
    </source>
</evidence>
<dbReference type="SUPFAM" id="SSF50814">
    <property type="entry name" value="Lipocalins"/>
    <property type="match status" value="1"/>
</dbReference>
<protein>
    <recommendedName>
        <fullName evidence="3">Lipocalin/cytosolic fatty-acid binding domain-containing protein</fullName>
    </recommendedName>
</protein>
<dbReference type="InterPro" id="IPR012674">
    <property type="entry name" value="Calycin"/>
</dbReference>
<feature type="chain" id="PRO_5043744170" description="Lipocalin/cytosolic fatty-acid binding domain-containing protein" evidence="1">
    <location>
        <begin position="19"/>
        <end position="209"/>
    </location>
</feature>
<dbReference type="AlphaFoldDB" id="A0AAW2IIV9"/>
<dbReference type="Gene3D" id="2.40.128.20">
    <property type="match status" value="1"/>
</dbReference>
<dbReference type="EMBL" id="JARGDH010000001">
    <property type="protein sequence ID" value="KAL0281673.1"/>
    <property type="molecule type" value="Genomic_DNA"/>
</dbReference>
<keyword evidence="1" id="KW-0732">Signal</keyword>
<evidence type="ECO:0008006" key="3">
    <source>
        <dbReference type="Google" id="ProtNLM"/>
    </source>
</evidence>
<organism evidence="2">
    <name type="scientific">Menopon gallinae</name>
    <name type="common">poultry shaft louse</name>
    <dbReference type="NCBI Taxonomy" id="328185"/>
    <lineage>
        <taxon>Eukaryota</taxon>
        <taxon>Metazoa</taxon>
        <taxon>Ecdysozoa</taxon>
        <taxon>Arthropoda</taxon>
        <taxon>Hexapoda</taxon>
        <taxon>Insecta</taxon>
        <taxon>Pterygota</taxon>
        <taxon>Neoptera</taxon>
        <taxon>Paraneoptera</taxon>
        <taxon>Psocodea</taxon>
        <taxon>Troctomorpha</taxon>
        <taxon>Phthiraptera</taxon>
        <taxon>Amblycera</taxon>
        <taxon>Menoponidae</taxon>
        <taxon>Menopon</taxon>
    </lineage>
</organism>
<gene>
    <name evidence="2" type="ORF">PYX00_002587</name>
</gene>